<evidence type="ECO:0000256" key="2">
    <source>
        <dbReference type="ARBA" id="ARBA00005046"/>
    </source>
</evidence>
<comment type="similarity">
    <text evidence="3 6">Belongs to the MoaB/Mog family.</text>
</comment>
<dbReference type="NCBIfam" id="TIGR00177">
    <property type="entry name" value="molyb_syn"/>
    <property type="match status" value="1"/>
</dbReference>
<keyword evidence="5 6" id="KW-0501">Molybdenum cofactor biosynthesis</keyword>
<feature type="domain" description="MoaB/Mog" evidence="7">
    <location>
        <begin position="17"/>
        <end position="162"/>
    </location>
</feature>
<dbReference type="AlphaFoldDB" id="A0A160IPR1"/>
<evidence type="ECO:0000256" key="3">
    <source>
        <dbReference type="ARBA" id="ARBA00006112"/>
    </source>
</evidence>
<evidence type="ECO:0000313" key="8">
    <source>
        <dbReference type="EMBL" id="ANC78146.1"/>
    </source>
</evidence>
<dbReference type="PROSITE" id="PS01078">
    <property type="entry name" value="MOCF_BIOSYNTHESIS_1"/>
    <property type="match status" value="1"/>
</dbReference>
<evidence type="ECO:0000256" key="6">
    <source>
        <dbReference type="PIRNR" id="PIRNR006443"/>
    </source>
</evidence>
<evidence type="ECO:0000256" key="5">
    <source>
        <dbReference type="ARBA" id="ARBA00023150"/>
    </source>
</evidence>
<dbReference type="Pfam" id="PF00994">
    <property type="entry name" value="MoCF_biosynth"/>
    <property type="match status" value="1"/>
</dbReference>
<dbReference type="UniPathway" id="UPA00344"/>
<dbReference type="InterPro" id="IPR012245">
    <property type="entry name" value="MoaB"/>
</dbReference>
<keyword evidence="9" id="KW-1185">Reference proteome</keyword>
<comment type="pathway">
    <text evidence="2 6">Cofactor biosynthesis; molybdopterin biosynthesis.</text>
</comment>
<accession>A0A160IPR1</accession>
<dbReference type="STRING" id="1221500.ABE65_015605"/>
<evidence type="ECO:0000313" key="9">
    <source>
        <dbReference type="Proteomes" id="UP000076623"/>
    </source>
</evidence>
<reference evidence="8 9" key="1">
    <citation type="submission" date="2016-04" db="EMBL/GenBank/DDBJ databases">
        <title>Complete genome sequence of Fictibacillus phosphorivorans G25-29, a strain toxic to nematodes.</title>
        <authorList>
            <person name="Zheng Z."/>
        </authorList>
    </citation>
    <scope>NUCLEOTIDE SEQUENCE [LARGE SCALE GENOMIC DNA]</scope>
    <source>
        <strain evidence="8 9">G25-29</strain>
    </source>
</reference>
<dbReference type="SUPFAM" id="SSF53218">
    <property type="entry name" value="Molybdenum cofactor biosynthesis proteins"/>
    <property type="match status" value="1"/>
</dbReference>
<organism evidence="8 9">
    <name type="scientific">Fictibacillus phosphorivorans</name>
    <dbReference type="NCBI Taxonomy" id="1221500"/>
    <lineage>
        <taxon>Bacteria</taxon>
        <taxon>Bacillati</taxon>
        <taxon>Bacillota</taxon>
        <taxon>Bacilli</taxon>
        <taxon>Bacillales</taxon>
        <taxon>Fictibacillaceae</taxon>
        <taxon>Fictibacillus</taxon>
    </lineage>
</organism>
<dbReference type="InterPro" id="IPR036425">
    <property type="entry name" value="MoaB/Mog-like_dom_sf"/>
</dbReference>
<dbReference type="InterPro" id="IPR008284">
    <property type="entry name" value="MoCF_biosynth_CS"/>
</dbReference>
<dbReference type="PIRSF" id="PIRSF006443">
    <property type="entry name" value="MoaB"/>
    <property type="match status" value="1"/>
</dbReference>
<dbReference type="CDD" id="cd00886">
    <property type="entry name" value="MogA_MoaB"/>
    <property type="match status" value="1"/>
</dbReference>
<proteinExistence type="inferred from homology"/>
<protein>
    <recommendedName>
        <fullName evidence="4 6">Molybdenum cofactor biosynthesis protein B</fullName>
    </recommendedName>
</protein>
<dbReference type="PANTHER" id="PTHR43232">
    <property type="entry name" value="MOLYBDENUM COFACTOR BIOSYNTHESIS PROTEIN B"/>
    <property type="match status" value="1"/>
</dbReference>
<dbReference type="GO" id="GO:0005829">
    <property type="term" value="C:cytosol"/>
    <property type="evidence" value="ECO:0007669"/>
    <property type="project" value="TreeGrafter"/>
</dbReference>
<comment type="function">
    <text evidence="1 6">May be involved in the biosynthesis of molybdopterin.</text>
</comment>
<gene>
    <name evidence="8" type="ORF">ABE65_015605</name>
</gene>
<dbReference type="EMBL" id="CP015378">
    <property type="protein sequence ID" value="ANC78146.1"/>
    <property type="molecule type" value="Genomic_DNA"/>
</dbReference>
<name>A0A160IPR1_9BACL</name>
<dbReference type="Proteomes" id="UP000076623">
    <property type="component" value="Chromosome"/>
</dbReference>
<dbReference type="Gene3D" id="3.40.980.10">
    <property type="entry name" value="MoaB/Mog-like domain"/>
    <property type="match status" value="1"/>
</dbReference>
<evidence type="ECO:0000256" key="4">
    <source>
        <dbReference type="ARBA" id="ARBA00015262"/>
    </source>
</evidence>
<dbReference type="RefSeq" id="WP_066396815.1">
    <property type="nucleotide sequence ID" value="NZ_CP015378.1"/>
</dbReference>
<evidence type="ECO:0000259" key="7">
    <source>
        <dbReference type="SMART" id="SM00852"/>
    </source>
</evidence>
<dbReference type="GO" id="GO:0006777">
    <property type="term" value="P:Mo-molybdopterin cofactor biosynthetic process"/>
    <property type="evidence" value="ECO:0007669"/>
    <property type="project" value="UniProtKB-UniRule"/>
</dbReference>
<dbReference type="InterPro" id="IPR001453">
    <property type="entry name" value="MoaB/Mog_dom"/>
</dbReference>
<dbReference type="PANTHER" id="PTHR43232:SF2">
    <property type="entry name" value="MOLYBDENUM COFACTOR BIOSYNTHESIS PROTEIN B"/>
    <property type="match status" value="1"/>
</dbReference>
<sequence length="168" mass="18324">MSVKEHKAQAPPVVRCMIVTVSDTRNEETDKSGKLIHAFLEKNNHKVVMYKIVKDEISSIQEAMEYGIQNEVIDVVLFNGGTGIASRDVTIEALTPLFDKEISGFGELFRMLSYTEDIGSGAMLSRAVAGVKDSTAIFALPGSSGAVKLGMEKLIIPELSHVVQQLKK</sequence>
<dbReference type="SMART" id="SM00852">
    <property type="entry name" value="MoCF_biosynth"/>
    <property type="match status" value="1"/>
</dbReference>
<evidence type="ECO:0000256" key="1">
    <source>
        <dbReference type="ARBA" id="ARBA00003487"/>
    </source>
</evidence>
<dbReference type="FunFam" id="3.40.980.10:FF:000006">
    <property type="entry name" value="Molybdenum cofactor biosynthesis protein B"/>
    <property type="match status" value="1"/>
</dbReference>
<dbReference type="KEGG" id="fpn:ABE65_015605"/>